<dbReference type="PANTHER" id="PTHR23028:SF53">
    <property type="entry name" value="ACYL_TRANSF_3 DOMAIN-CONTAINING PROTEIN"/>
    <property type="match status" value="1"/>
</dbReference>
<dbReference type="EMBL" id="QQNB01000002">
    <property type="protein sequence ID" value="RDE06101.1"/>
    <property type="molecule type" value="Genomic_DNA"/>
</dbReference>
<feature type="domain" description="Acyltransferase 3" evidence="3">
    <location>
        <begin position="8"/>
        <end position="330"/>
    </location>
</feature>
<dbReference type="PANTHER" id="PTHR23028">
    <property type="entry name" value="ACETYLTRANSFERASE"/>
    <property type="match status" value="1"/>
</dbReference>
<proteinExistence type="predicted"/>
<feature type="transmembrane region" description="Helical" evidence="2">
    <location>
        <begin position="42"/>
        <end position="61"/>
    </location>
</feature>
<accession>A0A369W218</accession>
<sequence>MTGELRALTSARGIAAWWIVLYHIRGSIAGLPAGAEAVLAKGYLAVDFFFLLSGFVIWLAWGERLRKSGPAGVPAFLKKRVARIWPLHLFTLAGAVALAALLQITRRADPVSFPWAQLPLHVLLVQNWGFTDRLAWNDPAWSISAELGAYLLFPLLVLAVDWRRLPAPAVLAAVAAAFVLLASAMAPALTLGTDIARFGLVRCLCEFAAGTAMCALWLRWRERPRVALGCAGVAGSCAIAWALGVPETLAVPPTFAALLLALALTSGRAGNPLEARWLHWLGEVSYATYLSHFLLWRGFKLVAVRDADAVPPGMIAAFLLLVLIASGLLYRWVERPGQRLVNGWRLFPAPLAATRHPGLVPGSTAPQGHRSEPKVVAQGRVDPGTRPG</sequence>
<dbReference type="OrthoDB" id="9796461at2"/>
<evidence type="ECO:0000313" key="5">
    <source>
        <dbReference type="Proteomes" id="UP000253918"/>
    </source>
</evidence>
<dbReference type="InterPro" id="IPR050879">
    <property type="entry name" value="Acyltransferase_3"/>
</dbReference>
<protein>
    <submittedName>
        <fullName evidence="4">Acyltransferase</fullName>
    </submittedName>
</protein>
<dbReference type="InterPro" id="IPR002656">
    <property type="entry name" value="Acyl_transf_3_dom"/>
</dbReference>
<dbReference type="AlphaFoldDB" id="A0A369W218"/>
<dbReference type="GO" id="GO:0009103">
    <property type="term" value="P:lipopolysaccharide biosynthetic process"/>
    <property type="evidence" value="ECO:0007669"/>
    <property type="project" value="TreeGrafter"/>
</dbReference>
<feature type="transmembrane region" description="Helical" evidence="2">
    <location>
        <begin position="82"/>
        <end position="104"/>
    </location>
</feature>
<dbReference type="Proteomes" id="UP000253918">
    <property type="component" value="Unassembled WGS sequence"/>
</dbReference>
<feature type="region of interest" description="Disordered" evidence="1">
    <location>
        <begin position="358"/>
        <end position="388"/>
    </location>
</feature>
<gene>
    <name evidence="4" type="ORF">DVW87_09535</name>
</gene>
<keyword evidence="2" id="KW-0472">Membrane</keyword>
<keyword evidence="4" id="KW-0808">Transferase</keyword>
<dbReference type="Pfam" id="PF01757">
    <property type="entry name" value="Acyl_transf_3"/>
    <property type="match status" value="1"/>
</dbReference>
<feature type="transmembrane region" description="Helical" evidence="2">
    <location>
        <begin position="315"/>
        <end position="333"/>
    </location>
</feature>
<comment type="caution">
    <text evidence="4">The sequence shown here is derived from an EMBL/GenBank/DDBJ whole genome shotgun (WGS) entry which is preliminary data.</text>
</comment>
<reference evidence="4 5" key="1">
    <citation type="submission" date="2018-07" db="EMBL/GenBank/DDBJ databases">
        <title>a novel species of Sphingomonas isolated from the rhizosphere soil of Araceae plant.</title>
        <authorList>
            <person name="Zhiyong W."/>
            <person name="Qinglan Z."/>
            <person name="Zhiwei F."/>
            <person name="Ding X."/>
            <person name="Gejiao W."/>
            <person name="Shixue Z."/>
        </authorList>
    </citation>
    <scope>NUCLEOTIDE SEQUENCE [LARGE SCALE GENOMIC DNA]</scope>
    <source>
        <strain evidence="4 5">WZY 27</strain>
    </source>
</reference>
<feature type="transmembrane region" description="Helical" evidence="2">
    <location>
        <begin position="225"/>
        <end position="243"/>
    </location>
</feature>
<feature type="transmembrane region" description="Helical" evidence="2">
    <location>
        <begin position="195"/>
        <end position="218"/>
    </location>
</feature>
<feature type="transmembrane region" description="Helical" evidence="2">
    <location>
        <begin position="249"/>
        <end position="265"/>
    </location>
</feature>
<keyword evidence="2" id="KW-1133">Transmembrane helix</keyword>
<feature type="transmembrane region" description="Helical" evidence="2">
    <location>
        <begin position="140"/>
        <end position="160"/>
    </location>
</feature>
<keyword evidence="5" id="KW-1185">Reference proteome</keyword>
<keyword evidence="4" id="KW-0012">Acyltransferase</keyword>
<evidence type="ECO:0000256" key="1">
    <source>
        <dbReference type="SAM" id="MobiDB-lite"/>
    </source>
</evidence>
<name>A0A369W218_9SPHN</name>
<evidence type="ECO:0000259" key="3">
    <source>
        <dbReference type="Pfam" id="PF01757"/>
    </source>
</evidence>
<dbReference type="GO" id="GO:0016020">
    <property type="term" value="C:membrane"/>
    <property type="evidence" value="ECO:0007669"/>
    <property type="project" value="TreeGrafter"/>
</dbReference>
<feature type="transmembrane region" description="Helical" evidence="2">
    <location>
        <begin position="167"/>
        <end position="189"/>
    </location>
</feature>
<feature type="transmembrane region" description="Helical" evidence="2">
    <location>
        <begin position="277"/>
        <end position="295"/>
    </location>
</feature>
<evidence type="ECO:0000313" key="4">
    <source>
        <dbReference type="EMBL" id="RDE06101.1"/>
    </source>
</evidence>
<keyword evidence="2" id="KW-0812">Transmembrane</keyword>
<dbReference type="GO" id="GO:0016747">
    <property type="term" value="F:acyltransferase activity, transferring groups other than amino-acyl groups"/>
    <property type="evidence" value="ECO:0007669"/>
    <property type="project" value="InterPro"/>
</dbReference>
<evidence type="ECO:0000256" key="2">
    <source>
        <dbReference type="SAM" id="Phobius"/>
    </source>
</evidence>
<organism evidence="4 5">
    <name type="scientific">Sphingomonas aracearum</name>
    <dbReference type="NCBI Taxonomy" id="2283317"/>
    <lineage>
        <taxon>Bacteria</taxon>
        <taxon>Pseudomonadati</taxon>
        <taxon>Pseudomonadota</taxon>
        <taxon>Alphaproteobacteria</taxon>
        <taxon>Sphingomonadales</taxon>
        <taxon>Sphingomonadaceae</taxon>
        <taxon>Sphingomonas</taxon>
    </lineage>
</organism>